<dbReference type="Proteomes" id="UP001056093">
    <property type="component" value="Chromosome"/>
</dbReference>
<evidence type="ECO:0000313" key="2">
    <source>
        <dbReference type="Proteomes" id="UP001056093"/>
    </source>
</evidence>
<keyword evidence="2" id="KW-1185">Reference proteome</keyword>
<evidence type="ECO:0000313" key="1">
    <source>
        <dbReference type="EMBL" id="USS91996.1"/>
    </source>
</evidence>
<accession>A0ABY5C3W1</accession>
<name>A0ABY5C3W1_9LACO</name>
<reference evidence="1" key="1">
    <citation type="submission" date="2022-05" db="EMBL/GenBank/DDBJ databases">
        <authorList>
            <person name="Oliphant S.A."/>
            <person name="Watson-Haigh N.S."/>
            <person name="Sumby K.M."/>
            <person name="Gardner J.M."/>
            <person name="Jiranek V."/>
        </authorList>
    </citation>
    <scope>NUCLEOTIDE SEQUENCE</scope>
    <source>
        <strain evidence="1">KI3_B9</strain>
    </source>
</reference>
<protein>
    <submittedName>
        <fullName evidence="1">Uncharacterized protein</fullName>
    </submittedName>
</protein>
<organism evidence="1 2">
    <name type="scientific">Fructobacillus americanaquae</name>
    <dbReference type="NCBI Taxonomy" id="2940302"/>
    <lineage>
        <taxon>Bacteria</taxon>
        <taxon>Bacillati</taxon>
        <taxon>Bacillota</taxon>
        <taxon>Bacilli</taxon>
        <taxon>Lactobacillales</taxon>
        <taxon>Lactobacillaceae</taxon>
        <taxon>Fructobacillus</taxon>
    </lineage>
</organism>
<gene>
    <name evidence="1" type="ORF">M3M36_06710</name>
</gene>
<sequence>MKLSKALCLLFKSKKGVQIFEKRKSYEPGYEFEITHVYAKTKRHPKMPDDYVVVVIPK</sequence>
<proteinExistence type="predicted"/>
<dbReference type="RefSeq" id="WP_252773802.1">
    <property type="nucleotide sequence ID" value="NZ_CP097122.1"/>
</dbReference>
<dbReference type="EMBL" id="CP097122">
    <property type="protein sequence ID" value="USS91996.1"/>
    <property type="molecule type" value="Genomic_DNA"/>
</dbReference>